<accession>X1LE93</accession>
<protein>
    <submittedName>
        <fullName evidence="1">Uncharacterized protein</fullName>
    </submittedName>
</protein>
<gene>
    <name evidence="1" type="ORF">S06H3_19185</name>
</gene>
<proteinExistence type="predicted"/>
<reference evidence="1" key="1">
    <citation type="journal article" date="2014" name="Front. Microbiol.">
        <title>High frequency of phylogenetically diverse reductive dehalogenase-homologous genes in deep subseafloor sedimentary metagenomes.</title>
        <authorList>
            <person name="Kawai M."/>
            <person name="Futagami T."/>
            <person name="Toyoda A."/>
            <person name="Takaki Y."/>
            <person name="Nishi S."/>
            <person name="Hori S."/>
            <person name="Arai W."/>
            <person name="Tsubouchi T."/>
            <person name="Morono Y."/>
            <person name="Uchiyama I."/>
            <person name="Ito T."/>
            <person name="Fujiyama A."/>
            <person name="Inagaki F."/>
            <person name="Takami H."/>
        </authorList>
    </citation>
    <scope>NUCLEOTIDE SEQUENCE</scope>
    <source>
        <strain evidence="1">Expedition CK06-06</strain>
    </source>
</reference>
<dbReference type="AlphaFoldDB" id="X1LE93"/>
<evidence type="ECO:0000313" key="1">
    <source>
        <dbReference type="EMBL" id="GAI04166.1"/>
    </source>
</evidence>
<dbReference type="EMBL" id="BARV01009795">
    <property type="protein sequence ID" value="GAI04166.1"/>
    <property type="molecule type" value="Genomic_DNA"/>
</dbReference>
<sequence>PSLMKLHKGLLPPLLHDEDGITDLMVKFDRTSVQELLEVGDEVEIVITGELTDGTSFEGTDTIRVIDKSND</sequence>
<organism evidence="1">
    <name type="scientific">marine sediment metagenome</name>
    <dbReference type="NCBI Taxonomy" id="412755"/>
    <lineage>
        <taxon>unclassified sequences</taxon>
        <taxon>metagenomes</taxon>
        <taxon>ecological metagenomes</taxon>
    </lineage>
</organism>
<name>X1LE93_9ZZZZ</name>
<comment type="caution">
    <text evidence="1">The sequence shown here is derived from an EMBL/GenBank/DDBJ whole genome shotgun (WGS) entry which is preliminary data.</text>
</comment>
<feature type="non-terminal residue" evidence="1">
    <location>
        <position position="1"/>
    </location>
</feature>